<gene>
    <name evidence="3" type="ordered locus">BBR47_36640</name>
</gene>
<dbReference type="FunFam" id="3.30.70.270:FF:000001">
    <property type="entry name" value="Diguanylate cyclase domain protein"/>
    <property type="match status" value="1"/>
</dbReference>
<dbReference type="KEGG" id="bbe:BBR47_36640"/>
<dbReference type="GO" id="GO:0052621">
    <property type="term" value="F:diguanylate cyclase activity"/>
    <property type="evidence" value="ECO:0007669"/>
    <property type="project" value="TreeGrafter"/>
</dbReference>
<protein>
    <recommendedName>
        <fullName evidence="2">GGDEF domain-containing protein</fullName>
    </recommendedName>
</protein>
<dbReference type="AlphaFoldDB" id="C0ZFT2"/>
<dbReference type="NCBIfam" id="TIGR00254">
    <property type="entry name" value="GGDEF"/>
    <property type="match status" value="1"/>
</dbReference>
<dbReference type="GO" id="GO:0043709">
    <property type="term" value="P:cell adhesion involved in single-species biofilm formation"/>
    <property type="evidence" value="ECO:0007669"/>
    <property type="project" value="TreeGrafter"/>
</dbReference>
<evidence type="ECO:0000259" key="2">
    <source>
        <dbReference type="PROSITE" id="PS50887"/>
    </source>
</evidence>
<organism evidence="3 4">
    <name type="scientific">Brevibacillus brevis (strain 47 / JCM 6285 / NBRC 100599)</name>
    <dbReference type="NCBI Taxonomy" id="358681"/>
    <lineage>
        <taxon>Bacteria</taxon>
        <taxon>Bacillati</taxon>
        <taxon>Bacillota</taxon>
        <taxon>Bacilli</taxon>
        <taxon>Bacillales</taxon>
        <taxon>Paenibacillaceae</taxon>
        <taxon>Brevibacillus</taxon>
    </lineage>
</organism>
<dbReference type="Pfam" id="PF00990">
    <property type="entry name" value="GGDEF"/>
    <property type="match status" value="1"/>
</dbReference>
<dbReference type="GO" id="GO:1902201">
    <property type="term" value="P:negative regulation of bacterial-type flagellum-dependent cell motility"/>
    <property type="evidence" value="ECO:0007669"/>
    <property type="project" value="TreeGrafter"/>
</dbReference>
<keyword evidence="4" id="KW-1185">Reference proteome</keyword>
<dbReference type="InterPro" id="IPR029787">
    <property type="entry name" value="Nucleotide_cyclase"/>
</dbReference>
<keyword evidence="1" id="KW-0472">Membrane</keyword>
<evidence type="ECO:0000313" key="4">
    <source>
        <dbReference type="Proteomes" id="UP000001877"/>
    </source>
</evidence>
<dbReference type="eggNOG" id="COG2199">
    <property type="taxonomic scope" value="Bacteria"/>
</dbReference>
<dbReference type="CDD" id="cd01949">
    <property type="entry name" value="GGDEF"/>
    <property type="match status" value="1"/>
</dbReference>
<dbReference type="GO" id="GO:0005886">
    <property type="term" value="C:plasma membrane"/>
    <property type="evidence" value="ECO:0007669"/>
    <property type="project" value="TreeGrafter"/>
</dbReference>
<dbReference type="EMBL" id="AP008955">
    <property type="protein sequence ID" value="BAH44641.1"/>
    <property type="molecule type" value="Genomic_DNA"/>
</dbReference>
<sequence>MSCGIISVWLIGYGLPSDESMVVFLFLVAVIQTLAAYRIGKYIDQLRQMAYHDSLTGVLVNRRFLDKLVAEVELAKSNHQSVTLLFIDLDNFKIFNDSFGHMEGDRLLCQFARILQASVRKQDIVGRWGGEEFVVLLTQTDTRRALGIGERIQNQVRDALSGVTVSIGVASYPQHAATAEELAKKADMLMYEAKKRKDCMMVASNEMINIGKANTRPLS</sequence>
<accession>C0ZFT2</accession>
<dbReference type="STRING" id="358681.BBR47_36640"/>
<feature type="domain" description="GGDEF" evidence="2">
    <location>
        <begin position="80"/>
        <end position="206"/>
    </location>
</feature>
<dbReference type="InterPro" id="IPR050469">
    <property type="entry name" value="Diguanylate_Cyclase"/>
</dbReference>
<dbReference type="SUPFAM" id="SSF55073">
    <property type="entry name" value="Nucleotide cyclase"/>
    <property type="match status" value="1"/>
</dbReference>
<dbReference type="PANTHER" id="PTHR45138">
    <property type="entry name" value="REGULATORY COMPONENTS OF SENSORY TRANSDUCTION SYSTEM"/>
    <property type="match status" value="1"/>
</dbReference>
<name>C0ZFT2_BREBN</name>
<dbReference type="HOGENOM" id="CLU_000445_11_16_9"/>
<evidence type="ECO:0000256" key="1">
    <source>
        <dbReference type="SAM" id="Phobius"/>
    </source>
</evidence>
<evidence type="ECO:0000313" key="3">
    <source>
        <dbReference type="EMBL" id="BAH44641.1"/>
    </source>
</evidence>
<feature type="transmembrane region" description="Helical" evidence="1">
    <location>
        <begin position="20"/>
        <end position="39"/>
    </location>
</feature>
<dbReference type="InterPro" id="IPR000160">
    <property type="entry name" value="GGDEF_dom"/>
</dbReference>
<dbReference type="Gene3D" id="3.30.70.270">
    <property type="match status" value="1"/>
</dbReference>
<dbReference type="SMART" id="SM00267">
    <property type="entry name" value="GGDEF"/>
    <property type="match status" value="1"/>
</dbReference>
<keyword evidence="1" id="KW-1133">Transmembrane helix</keyword>
<dbReference type="Proteomes" id="UP000001877">
    <property type="component" value="Chromosome"/>
</dbReference>
<dbReference type="InterPro" id="IPR043128">
    <property type="entry name" value="Rev_trsase/Diguanyl_cyclase"/>
</dbReference>
<proteinExistence type="predicted"/>
<reference evidence="3 4" key="1">
    <citation type="submission" date="2005-03" db="EMBL/GenBank/DDBJ databases">
        <title>Brevibacillus brevis strain 47, complete genome.</title>
        <authorList>
            <person name="Hosoyama A."/>
            <person name="Yamada R."/>
            <person name="Hongo Y."/>
            <person name="Terui Y."/>
            <person name="Ankai A."/>
            <person name="Masuyama W."/>
            <person name="Sekiguchi M."/>
            <person name="Takeda T."/>
            <person name="Asano K."/>
            <person name="Ohji S."/>
            <person name="Ichikawa N."/>
            <person name="Narita S."/>
            <person name="Aoki N."/>
            <person name="Miura H."/>
            <person name="Matsushita S."/>
            <person name="Sekigawa T."/>
            <person name="Yamagata H."/>
            <person name="Yoshikawa H."/>
            <person name="Udaka S."/>
            <person name="Tanikawa S."/>
            <person name="Fujita N."/>
        </authorList>
    </citation>
    <scope>NUCLEOTIDE SEQUENCE [LARGE SCALE GENOMIC DNA]</scope>
    <source>
        <strain evidence="4">47 / JCM 6285 / NBRC 100599</strain>
    </source>
</reference>
<dbReference type="PANTHER" id="PTHR45138:SF9">
    <property type="entry name" value="DIGUANYLATE CYCLASE DGCM-RELATED"/>
    <property type="match status" value="1"/>
</dbReference>
<keyword evidence="1" id="KW-0812">Transmembrane</keyword>
<dbReference type="PROSITE" id="PS50887">
    <property type="entry name" value="GGDEF"/>
    <property type="match status" value="1"/>
</dbReference>